<evidence type="ECO:0000313" key="11">
    <source>
        <dbReference type="Proteomes" id="UP000002866"/>
    </source>
</evidence>
<dbReference type="PANTHER" id="PTHR40626">
    <property type="entry name" value="MIP31509P"/>
    <property type="match status" value="1"/>
</dbReference>
<feature type="compositionally biased region" description="Low complexity" evidence="8">
    <location>
        <begin position="195"/>
        <end position="210"/>
    </location>
</feature>
<dbReference type="GO" id="GO:0000785">
    <property type="term" value="C:chromatin"/>
    <property type="evidence" value="ECO:0007669"/>
    <property type="project" value="TreeGrafter"/>
</dbReference>
<dbReference type="InterPro" id="IPR007219">
    <property type="entry name" value="XnlR_reg_dom"/>
</dbReference>
<dbReference type="Pfam" id="PF04082">
    <property type="entry name" value="Fungal_trans"/>
    <property type="match status" value="1"/>
</dbReference>
<dbReference type="RefSeq" id="XP_004180253.1">
    <property type="nucleotide sequence ID" value="XM_004180205.1"/>
</dbReference>
<dbReference type="InParanoid" id="I2H2Y2"/>
<dbReference type="PROSITE" id="PS50157">
    <property type="entry name" value="ZINC_FINGER_C2H2_2"/>
    <property type="match status" value="2"/>
</dbReference>
<dbReference type="EMBL" id="HE806319">
    <property type="protein sequence ID" value="CCH60734.1"/>
    <property type="molecule type" value="Genomic_DNA"/>
</dbReference>
<dbReference type="AlphaFoldDB" id="I2H2Y2"/>
<keyword evidence="4 7" id="KW-0863">Zinc-finger</keyword>
<feature type="domain" description="C2H2-type" evidence="9">
    <location>
        <begin position="68"/>
        <end position="95"/>
    </location>
</feature>
<organism evidence="10 11">
    <name type="scientific">Henningerozyma blattae (strain ATCC 34711 / CBS 6284 / DSM 70876 / NBRC 10599 / NRRL Y-10934 / UCD 77-7)</name>
    <name type="common">Yeast</name>
    <name type="synonym">Tetrapisispora blattae</name>
    <dbReference type="NCBI Taxonomy" id="1071380"/>
    <lineage>
        <taxon>Eukaryota</taxon>
        <taxon>Fungi</taxon>
        <taxon>Dikarya</taxon>
        <taxon>Ascomycota</taxon>
        <taxon>Saccharomycotina</taxon>
        <taxon>Saccharomycetes</taxon>
        <taxon>Saccharomycetales</taxon>
        <taxon>Saccharomycetaceae</taxon>
        <taxon>Henningerozyma</taxon>
    </lineage>
</organism>
<feature type="region of interest" description="Disordered" evidence="8">
    <location>
        <begin position="681"/>
        <end position="701"/>
    </location>
</feature>
<dbReference type="GO" id="GO:0000978">
    <property type="term" value="F:RNA polymerase II cis-regulatory region sequence-specific DNA binding"/>
    <property type="evidence" value="ECO:0007669"/>
    <property type="project" value="InterPro"/>
</dbReference>
<dbReference type="PROSITE" id="PS00028">
    <property type="entry name" value="ZINC_FINGER_C2H2_1"/>
    <property type="match status" value="1"/>
</dbReference>
<evidence type="ECO:0000256" key="2">
    <source>
        <dbReference type="ARBA" id="ARBA00022723"/>
    </source>
</evidence>
<dbReference type="GO" id="GO:0008270">
    <property type="term" value="F:zinc ion binding"/>
    <property type="evidence" value="ECO:0007669"/>
    <property type="project" value="UniProtKB-KW"/>
</dbReference>
<evidence type="ECO:0000256" key="5">
    <source>
        <dbReference type="ARBA" id="ARBA00022833"/>
    </source>
</evidence>
<dbReference type="CDD" id="cd12148">
    <property type="entry name" value="fungal_TF_MHR"/>
    <property type="match status" value="1"/>
</dbReference>
<dbReference type="KEGG" id="tbl:TBLA_0D02300"/>
<name>I2H2Y2_HENB6</name>
<feature type="region of interest" description="Disordered" evidence="8">
    <location>
        <begin position="193"/>
        <end position="251"/>
    </location>
</feature>
<comment type="subcellular location">
    <subcellularLocation>
        <location evidence="1">Nucleus</location>
    </subcellularLocation>
</comment>
<dbReference type="InterPro" id="IPR036236">
    <property type="entry name" value="Znf_C2H2_sf"/>
</dbReference>
<dbReference type="InterPro" id="IPR013087">
    <property type="entry name" value="Znf_C2H2_type"/>
</dbReference>
<keyword evidence="6" id="KW-0539">Nucleus</keyword>
<dbReference type="HOGENOM" id="CLU_006466_2_1_1"/>
<dbReference type="OrthoDB" id="1405595at2759"/>
<evidence type="ECO:0000256" key="6">
    <source>
        <dbReference type="ARBA" id="ARBA00023242"/>
    </source>
</evidence>
<feature type="compositionally biased region" description="Low complexity" evidence="8">
    <location>
        <begin position="217"/>
        <end position="251"/>
    </location>
</feature>
<dbReference type="GO" id="GO:0005634">
    <property type="term" value="C:nucleus"/>
    <property type="evidence" value="ECO:0007669"/>
    <property type="project" value="UniProtKB-SubCell"/>
</dbReference>
<evidence type="ECO:0000256" key="8">
    <source>
        <dbReference type="SAM" id="MobiDB-lite"/>
    </source>
</evidence>
<feature type="domain" description="C2H2-type" evidence="9">
    <location>
        <begin position="10"/>
        <end position="39"/>
    </location>
</feature>
<feature type="region of interest" description="Disordered" evidence="8">
    <location>
        <begin position="88"/>
        <end position="128"/>
    </location>
</feature>
<dbReference type="GeneID" id="14495770"/>
<dbReference type="PANTHER" id="PTHR40626:SF11">
    <property type="entry name" value="ZINC FINGER PROTEIN YPR022C"/>
    <property type="match status" value="1"/>
</dbReference>
<dbReference type="SMART" id="SM00355">
    <property type="entry name" value="ZnF_C2H2"/>
    <property type="match status" value="2"/>
</dbReference>
<dbReference type="Gene3D" id="3.30.160.60">
    <property type="entry name" value="Classic Zinc Finger"/>
    <property type="match status" value="1"/>
</dbReference>
<dbReference type="FunCoup" id="I2H2Y2">
    <property type="interactions" value="21"/>
</dbReference>
<dbReference type="STRING" id="1071380.I2H2Y2"/>
<evidence type="ECO:0000256" key="1">
    <source>
        <dbReference type="ARBA" id="ARBA00004123"/>
    </source>
</evidence>
<evidence type="ECO:0000313" key="10">
    <source>
        <dbReference type="EMBL" id="CCH60734.1"/>
    </source>
</evidence>
<evidence type="ECO:0000256" key="3">
    <source>
        <dbReference type="ARBA" id="ARBA00022737"/>
    </source>
</evidence>
<dbReference type="eggNOG" id="KOG1721">
    <property type="taxonomic scope" value="Eukaryota"/>
</dbReference>
<feature type="compositionally biased region" description="Low complexity" evidence="8">
    <location>
        <begin position="97"/>
        <end position="109"/>
    </location>
</feature>
<dbReference type="Proteomes" id="UP000002866">
    <property type="component" value="Chromosome 4"/>
</dbReference>
<dbReference type="GO" id="GO:0000981">
    <property type="term" value="F:DNA-binding transcription factor activity, RNA polymerase II-specific"/>
    <property type="evidence" value="ECO:0007669"/>
    <property type="project" value="InterPro"/>
</dbReference>
<proteinExistence type="predicted"/>
<keyword evidence="2" id="KW-0479">Metal-binding</keyword>
<evidence type="ECO:0000256" key="7">
    <source>
        <dbReference type="PROSITE-ProRule" id="PRU00042"/>
    </source>
</evidence>
<dbReference type="InterPro" id="IPR051059">
    <property type="entry name" value="VerF-like"/>
</dbReference>
<accession>I2H2Y2</accession>
<protein>
    <recommendedName>
        <fullName evidence="9">C2H2-type domain-containing protein</fullName>
    </recommendedName>
</protein>
<keyword evidence="11" id="KW-1185">Reference proteome</keyword>
<dbReference type="GO" id="GO:0006351">
    <property type="term" value="P:DNA-templated transcription"/>
    <property type="evidence" value="ECO:0007669"/>
    <property type="project" value="InterPro"/>
</dbReference>
<feature type="compositionally biased region" description="Polar residues" evidence="8">
    <location>
        <begin position="110"/>
        <end position="128"/>
    </location>
</feature>
<reference evidence="10 11" key="1">
    <citation type="journal article" date="2011" name="Proc. Natl. Acad. Sci. U.S.A.">
        <title>Evolutionary erosion of yeast sex chromosomes by mating-type switching accidents.</title>
        <authorList>
            <person name="Gordon J.L."/>
            <person name="Armisen D."/>
            <person name="Proux-Wera E."/>
            <person name="Oheigeartaigh S.S."/>
            <person name="Byrne K.P."/>
            <person name="Wolfe K.H."/>
        </authorList>
    </citation>
    <scope>NUCLEOTIDE SEQUENCE [LARGE SCALE GENOMIC DNA]</scope>
    <source>
        <strain evidence="11">ATCC 34711 / CBS 6284 / DSM 70876 / NBRC 10599 / NRRL Y-10934 / UCD 77-7</strain>
    </source>
</reference>
<dbReference type="Pfam" id="PF00096">
    <property type="entry name" value="zf-C2H2"/>
    <property type="match status" value="2"/>
</dbReference>
<keyword evidence="5" id="KW-0862">Zinc</keyword>
<evidence type="ECO:0000259" key="9">
    <source>
        <dbReference type="PROSITE" id="PS50157"/>
    </source>
</evidence>
<gene>
    <name evidence="10" type="primary">TBLA0D02300</name>
    <name evidence="10" type="ORF">TBLA_0D02300</name>
</gene>
<keyword evidence="3" id="KW-0677">Repeat</keyword>
<evidence type="ECO:0000256" key="4">
    <source>
        <dbReference type="ARBA" id="ARBA00022771"/>
    </source>
</evidence>
<dbReference type="SUPFAM" id="SSF57667">
    <property type="entry name" value="beta-beta-alpha zinc fingers"/>
    <property type="match status" value="1"/>
</dbReference>
<sequence>MTTIKENNRFACPHPDCNKSFSRQEHLSRHKLNHWPKKIYKCTYVISRKKNDLDPSNTEPTSGDDDSLNVMICNKTFVRKDLLVRHERRHFRRRKSSTNTNSSTNNTNSPENTGIKSNSNSISPSLRNTNIHHNNYSFIKDNPVDPQGPILSDLNDMFLLNTPFFNLDPLITFRHQNTLNNKINASNTVPVYDENYNNNLPPPLSNRNPSQTQLNGQSTSSPTPFSSNSSNFSQHSNSNSNNNALNSNPTLTSELIDDENSISNQINPSLTNSTNIINLDTSMAADNNNPNQNLLDENDNPYPFAPELSNSKNELTDQILEGSNEGQNNNSNEPKIDPIKLTPNFFHADGPSKYFLSDETKKNLVTLIPDIKSIAISDLRKSVKSYWRNFHPQFSFLHKPSFHIDNAPQILILAMIMTGASFLGPEFRHSVSDTICGPLRWIIFTHQDFQPPSATYIIQSLLLLETYEKFQTNRYLHERSHIHHGTTIQLLRRTPVLNDNPEKFIYTQDIDNNNLQEIFHKWINYEMLKRVALYAFYIDTTHAVIFGYSNLFITYNQIHLSLPCADDIWEDENITYETLITHDVLNESRNENCSYLYSLKKLFVEAIAVYNHPNRPIMHNDWNIKSLFGKKLLLAGIISIMFQCQFDTDMDLFTFVTHSYKDTGYNRNAYQEGDLENMKINSNSGTSGISPSPSSLENMSESSFNEDSARANWKEIISFAINYWFCRIQRSCTTLDDTMFLPSKVPKVSDLSLLKPSIYADGDTNDGSTMEPSYEFQFPDYDNADDTGNVNLLDMDDNSCKLSVYHMSQIILRIFHYDYYIYAGAPWRMSVKLQINEYETIRSRVQSFASNPDAGGVAMIYALNLMFELLLVRDPVTQNFKLREYDINADCCIPRPNSLGNITLLIWSYNFVLYGPEAQIWDNSEVTSTDPNLTTTHSTLATLCSTNNLEKKEAYKPTESVLEYLSRLYPLLKFETTSDTVKFHRDVKLKALALQKIPGKNNMCGLIKYIRDLFLKSYWELGREFGRLLDNCFERSLGRSTITCHTMFETV</sequence>